<accession>A0ACC1BJY1</accession>
<dbReference type="Proteomes" id="UP001164250">
    <property type="component" value="Chromosome 4"/>
</dbReference>
<dbReference type="EMBL" id="CM047900">
    <property type="protein sequence ID" value="KAJ0099252.1"/>
    <property type="molecule type" value="Genomic_DNA"/>
</dbReference>
<evidence type="ECO:0000313" key="1">
    <source>
        <dbReference type="EMBL" id="KAJ0099252.1"/>
    </source>
</evidence>
<sequence length="72" mass="7817">MDFLQINVQRVVGCGEAKDVICGIVDKLRADTLIMGSHGYGFIKRALLGSVSDYCAKHVKCPVAIVKHGEEI</sequence>
<organism evidence="1 2">
    <name type="scientific">Pistacia atlantica</name>
    <dbReference type="NCBI Taxonomy" id="434234"/>
    <lineage>
        <taxon>Eukaryota</taxon>
        <taxon>Viridiplantae</taxon>
        <taxon>Streptophyta</taxon>
        <taxon>Embryophyta</taxon>
        <taxon>Tracheophyta</taxon>
        <taxon>Spermatophyta</taxon>
        <taxon>Magnoliopsida</taxon>
        <taxon>eudicotyledons</taxon>
        <taxon>Gunneridae</taxon>
        <taxon>Pentapetalae</taxon>
        <taxon>rosids</taxon>
        <taxon>malvids</taxon>
        <taxon>Sapindales</taxon>
        <taxon>Anacardiaceae</taxon>
        <taxon>Pistacia</taxon>
    </lineage>
</organism>
<evidence type="ECO:0000313" key="2">
    <source>
        <dbReference type="Proteomes" id="UP001164250"/>
    </source>
</evidence>
<name>A0ACC1BJY1_9ROSI</name>
<gene>
    <name evidence="1" type="ORF">Patl1_22068</name>
</gene>
<protein>
    <submittedName>
        <fullName evidence="1">Uncharacterized protein</fullName>
    </submittedName>
</protein>
<proteinExistence type="predicted"/>
<keyword evidence="2" id="KW-1185">Reference proteome</keyword>
<comment type="caution">
    <text evidence="1">The sequence shown here is derived from an EMBL/GenBank/DDBJ whole genome shotgun (WGS) entry which is preliminary data.</text>
</comment>
<reference evidence="2" key="1">
    <citation type="journal article" date="2023" name="G3 (Bethesda)">
        <title>Genome assembly and association tests identify interacting loci associated with vigor, precocity, and sex in interspecific pistachio rootstocks.</title>
        <authorList>
            <person name="Palmer W."/>
            <person name="Jacygrad E."/>
            <person name="Sagayaradj S."/>
            <person name="Cavanaugh K."/>
            <person name="Han R."/>
            <person name="Bertier L."/>
            <person name="Beede B."/>
            <person name="Kafkas S."/>
            <person name="Golino D."/>
            <person name="Preece J."/>
            <person name="Michelmore R."/>
        </authorList>
    </citation>
    <scope>NUCLEOTIDE SEQUENCE [LARGE SCALE GENOMIC DNA]</scope>
</reference>